<organism evidence="6 7">
    <name type="scientific">Actinomadura luzonensis</name>
    <dbReference type="NCBI Taxonomy" id="2805427"/>
    <lineage>
        <taxon>Bacteria</taxon>
        <taxon>Bacillati</taxon>
        <taxon>Actinomycetota</taxon>
        <taxon>Actinomycetes</taxon>
        <taxon>Streptosporangiales</taxon>
        <taxon>Thermomonosporaceae</taxon>
        <taxon>Actinomadura</taxon>
    </lineage>
</organism>
<dbReference type="InterPro" id="IPR051794">
    <property type="entry name" value="PG_Endopeptidase_C40"/>
</dbReference>
<evidence type="ECO:0000256" key="3">
    <source>
        <dbReference type="ARBA" id="ARBA00022801"/>
    </source>
</evidence>
<proteinExistence type="inferred from homology"/>
<dbReference type="InterPro" id="IPR038765">
    <property type="entry name" value="Papain-like_cys_pep_sf"/>
</dbReference>
<comment type="caution">
    <text evidence="6">The sequence shown here is derived from an EMBL/GenBank/DDBJ whole genome shotgun (WGS) entry which is preliminary data.</text>
</comment>
<comment type="similarity">
    <text evidence="1">Belongs to the peptidase C40 family.</text>
</comment>
<dbReference type="Pfam" id="PF00877">
    <property type="entry name" value="NLPC_P60"/>
    <property type="match status" value="1"/>
</dbReference>
<feature type="domain" description="NlpC/P60" evidence="5">
    <location>
        <begin position="1"/>
        <end position="87"/>
    </location>
</feature>
<protein>
    <submittedName>
        <fullName evidence="6">NlpC/P60 family protein</fullName>
    </submittedName>
</protein>
<keyword evidence="4" id="KW-0788">Thiol protease</keyword>
<dbReference type="Proteomes" id="UP001317259">
    <property type="component" value="Unassembled WGS sequence"/>
</dbReference>
<evidence type="ECO:0000256" key="1">
    <source>
        <dbReference type="ARBA" id="ARBA00007074"/>
    </source>
</evidence>
<evidence type="ECO:0000259" key="5">
    <source>
        <dbReference type="PROSITE" id="PS51935"/>
    </source>
</evidence>
<dbReference type="PANTHER" id="PTHR47359:SF3">
    <property type="entry name" value="NLP_P60 DOMAIN-CONTAINING PROTEIN-RELATED"/>
    <property type="match status" value="1"/>
</dbReference>
<evidence type="ECO:0000256" key="2">
    <source>
        <dbReference type="ARBA" id="ARBA00022670"/>
    </source>
</evidence>
<evidence type="ECO:0000313" key="7">
    <source>
        <dbReference type="Proteomes" id="UP001317259"/>
    </source>
</evidence>
<keyword evidence="2" id="KW-0645">Protease</keyword>
<keyword evidence="7" id="KW-1185">Reference proteome</keyword>
<gene>
    <name evidence="6" type="ORF">MF672_009265</name>
</gene>
<dbReference type="PANTHER" id="PTHR47359">
    <property type="entry name" value="PEPTIDOGLYCAN DL-ENDOPEPTIDASE CWLO"/>
    <property type="match status" value="1"/>
</dbReference>
<dbReference type="EMBL" id="JAKRKC020000001">
    <property type="protein sequence ID" value="MCK2213978.1"/>
    <property type="molecule type" value="Genomic_DNA"/>
</dbReference>
<evidence type="ECO:0000313" key="6">
    <source>
        <dbReference type="EMBL" id="MCK2213978.1"/>
    </source>
</evidence>
<dbReference type="Gene3D" id="3.90.1720.10">
    <property type="entry name" value="endopeptidase domain like (from Nostoc punctiforme)"/>
    <property type="match status" value="1"/>
</dbReference>
<dbReference type="PROSITE" id="PS51935">
    <property type="entry name" value="NLPC_P60"/>
    <property type="match status" value="1"/>
</dbReference>
<reference evidence="6 7" key="1">
    <citation type="submission" date="2022-04" db="EMBL/GenBank/DDBJ databases">
        <title>Genome draft of Actinomadura sp. ATCC 31491.</title>
        <authorList>
            <person name="Shi X."/>
            <person name="Du Y."/>
        </authorList>
    </citation>
    <scope>NUCLEOTIDE SEQUENCE [LARGE SCALE GENOMIC DNA]</scope>
    <source>
        <strain evidence="6 7">ATCC 31491</strain>
    </source>
</reference>
<name>A0ABT0FP93_9ACTN</name>
<accession>A0ABT0FP93</accession>
<keyword evidence="3" id="KW-0378">Hydrolase</keyword>
<dbReference type="SUPFAM" id="SSF54001">
    <property type="entry name" value="Cysteine proteinases"/>
    <property type="match status" value="1"/>
</dbReference>
<evidence type="ECO:0000256" key="4">
    <source>
        <dbReference type="ARBA" id="ARBA00022807"/>
    </source>
</evidence>
<sequence>MRAWERAGVRLDHWTGTQWTAGPHVPLDQLRRGDLLFFARDTSNPATIHHVGIYVGRGQMVHAPQTGDVVRVAPIGRGDLVGATRPS</sequence>
<dbReference type="InterPro" id="IPR000064">
    <property type="entry name" value="NLP_P60_dom"/>
</dbReference>